<sequence length="179" mass="18633">MQAARALLIEAGPQAVTLKAVAGRIGRTHANLLHHFGSAAGLQRALAESMADTITATIGAAAMRAREQGGDPGEVVDLTFDAFDKEGAGALASWMILSGNEDALDPILEAIHRLVDDLSQAGHGDRPIHEDTLQLVLLALGDALMGGPMAKALGLPRNSARRIAVRSLAASHAKREPAE</sequence>
<comment type="caution">
    <text evidence="4">The sequence shown here is derived from an EMBL/GenBank/DDBJ whole genome shotgun (WGS) entry which is preliminary data.</text>
</comment>
<evidence type="ECO:0000259" key="3">
    <source>
        <dbReference type="PROSITE" id="PS50977"/>
    </source>
</evidence>
<evidence type="ECO:0000313" key="5">
    <source>
        <dbReference type="Proteomes" id="UP000788153"/>
    </source>
</evidence>
<keyword evidence="1 2" id="KW-0238">DNA-binding</keyword>
<dbReference type="EMBL" id="JAASQP010000001">
    <property type="protein sequence ID" value="NIJ22786.1"/>
    <property type="molecule type" value="Genomic_DNA"/>
</dbReference>
<dbReference type="Gene3D" id="1.10.357.10">
    <property type="entry name" value="Tetracycline Repressor, domain 2"/>
    <property type="match status" value="1"/>
</dbReference>
<dbReference type="SUPFAM" id="SSF46689">
    <property type="entry name" value="Homeodomain-like"/>
    <property type="match status" value="1"/>
</dbReference>
<dbReference type="InterPro" id="IPR001647">
    <property type="entry name" value="HTH_TetR"/>
</dbReference>
<protein>
    <submittedName>
        <fullName evidence="4">AcrR family transcriptional regulator</fullName>
    </submittedName>
</protein>
<dbReference type="Proteomes" id="UP000788153">
    <property type="component" value="Unassembled WGS sequence"/>
</dbReference>
<reference evidence="4 5" key="1">
    <citation type="submission" date="2020-03" db="EMBL/GenBank/DDBJ databases">
        <title>Genomic Encyclopedia of Type Strains, Phase IV (KMG-IV): sequencing the most valuable type-strain genomes for metagenomic binning, comparative biology and taxonomic classification.</title>
        <authorList>
            <person name="Goeker M."/>
        </authorList>
    </citation>
    <scope>NUCLEOTIDE SEQUENCE [LARGE SCALE GENOMIC DNA]</scope>
    <source>
        <strain evidence="4 5">DSM 22753</strain>
    </source>
</reference>
<feature type="domain" description="HTH tetR-type" evidence="3">
    <location>
        <begin position="1"/>
        <end position="54"/>
    </location>
</feature>
<gene>
    <name evidence="4" type="ORF">FHT01_000328</name>
</gene>
<organism evidence="4 5">
    <name type="scientific">Sphingomonas japonica</name>
    <dbReference type="NCBI Taxonomy" id="511662"/>
    <lineage>
        <taxon>Bacteria</taxon>
        <taxon>Pseudomonadati</taxon>
        <taxon>Pseudomonadota</taxon>
        <taxon>Alphaproteobacteria</taxon>
        <taxon>Sphingomonadales</taxon>
        <taxon>Sphingomonadaceae</taxon>
        <taxon>Sphingomonas</taxon>
    </lineage>
</organism>
<evidence type="ECO:0000256" key="2">
    <source>
        <dbReference type="PROSITE-ProRule" id="PRU00335"/>
    </source>
</evidence>
<evidence type="ECO:0000256" key="1">
    <source>
        <dbReference type="ARBA" id="ARBA00023125"/>
    </source>
</evidence>
<dbReference type="InterPro" id="IPR009057">
    <property type="entry name" value="Homeodomain-like_sf"/>
</dbReference>
<evidence type="ECO:0000313" key="4">
    <source>
        <dbReference type="EMBL" id="NIJ22786.1"/>
    </source>
</evidence>
<accession>A0ABX0TWT5</accession>
<dbReference type="PROSITE" id="PS50977">
    <property type="entry name" value="HTH_TETR_2"/>
    <property type="match status" value="1"/>
</dbReference>
<name>A0ABX0TWT5_9SPHN</name>
<feature type="DNA-binding region" description="H-T-H motif" evidence="2">
    <location>
        <begin position="17"/>
        <end position="36"/>
    </location>
</feature>
<keyword evidence="5" id="KW-1185">Reference proteome</keyword>
<proteinExistence type="predicted"/>
<dbReference type="Pfam" id="PF00440">
    <property type="entry name" value="TetR_N"/>
    <property type="match status" value="1"/>
</dbReference>